<dbReference type="PANTHER" id="PTHR32089">
    <property type="entry name" value="METHYL-ACCEPTING CHEMOTAXIS PROTEIN MCPB"/>
    <property type="match status" value="1"/>
</dbReference>
<dbReference type="InterPro" id="IPR004089">
    <property type="entry name" value="MCPsignal_dom"/>
</dbReference>
<keyword evidence="1 2" id="KW-0807">Transducer</keyword>
<comment type="caution">
    <text evidence="4">The sequence shown here is derived from an EMBL/GenBank/DDBJ whole genome shotgun (WGS) entry which is preliminary data.</text>
</comment>
<evidence type="ECO:0000259" key="3">
    <source>
        <dbReference type="PROSITE" id="PS50111"/>
    </source>
</evidence>
<dbReference type="AlphaFoldDB" id="A0A0D8HDM5"/>
<name>A0A0D8HDM5_9ACTN</name>
<evidence type="ECO:0000313" key="4">
    <source>
        <dbReference type="EMBL" id="KJF15882.1"/>
    </source>
</evidence>
<reference evidence="4 5" key="1">
    <citation type="submission" date="2015-01" db="EMBL/GenBank/DDBJ databases">
        <title>Draft genome of the acidophilic iron oxidizer Acidithrix ferrooxidans strain Py-F3.</title>
        <authorList>
            <person name="Poehlein A."/>
            <person name="Eisen S."/>
            <person name="Schloemann M."/>
            <person name="Johnson B.D."/>
            <person name="Daniel R."/>
            <person name="Muehling M."/>
        </authorList>
    </citation>
    <scope>NUCLEOTIDE SEQUENCE [LARGE SCALE GENOMIC DNA]</scope>
    <source>
        <strain evidence="4 5">Py-F3</strain>
    </source>
</reference>
<dbReference type="Gene3D" id="1.10.287.950">
    <property type="entry name" value="Methyl-accepting chemotaxis protein"/>
    <property type="match status" value="1"/>
</dbReference>
<dbReference type="GO" id="GO:0007165">
    <property type="term" value="P:signal transduction"/>
    <property type="evidence" value="ECO:0007669"/>
    <property type="project" value="UniProtKB-KW"/>
</dbReference>
<keyword evidence="5" id="KW-1185">Reference proteome</keyword>
<proteinExistence type="predicted"/>
<dbReference type="SUPFAM" id="SSF58104">
    <property type="entry name" value="Methyl-accepting chemotaxis protein (MCP) signaling domain"/>
    <property type="match status" value="1"/>
</dbReference>
<dbReference type="GO" id="GO:0016020">
    <property type="term" value="C:membrane"/>
    <property type="evidence" value="ECO:0007669"/>
    <property type="project" value="InterPro"/>
</dbReference>
<organism evidence="4 5">
    <name type="scientific">Acidithrix ferrooxidans</name>
    <dbReference type="NCBI Taxonomy" id="1280514"/>
    <lineage>
        <taxon>Bacteria</taxon>
        <taxon>Bacillati</taxon>
        <taxon>Actinomycetota</taxon>
        <taxon>Acidimicrobiia</taxon>
        <taxon>Acidimicrobiales</taxon>
        <taxon>Acidimicrobiaceae</taxon>
        <taxon>Acidithrix</taxon>
    </lineage>
</organism>
<evidence type="ECO:0000256" key="2">
    <source>
        <dbReference type="PROSITE-ProRule" id="PRU00284"/>
    </source>
</evidence>
<gene>
    <name evidence="4" type="primary">mcp33</name>
    <name evidence="4" type="ORF">AXFE_32860</name>
</gene>
<protein>
    <submittedName>
        <fullName evidence="4">Methyl-accepting chemotaxis protein 3</fullName>
    </submittedName>
</protein>
<dbReference type="PROSITE" id="PS50111">
    <property type="entry name" value="CHEMOTAXIS_TRANSDUC_2"/>
    <property type="match status" value="1"/>
</dbReference>
<dbReference type="Proteomes" id="UP000032360">
    <property type="component" value="Unassembled WGS sequence"/>
</dbReference>
<evidence type="ECO:0000256" key="1">
    <source>
        <dbReference type="ARBA" id="ARBA00023224"/>
    </source>
</evidence>
<evidence type="ECO:0000313" key="5">
    <source>
        <dbReference type="Proteomes" id="UP000032360"/>
    </source>
</evidence>
<dbReference type="SMART" id="SM00283">
    <property type="entry name" value="MA"/>
    <property type="match status" value="1"/>
</dbReference>
<dbReference type="PATRIC" id="fig|1280514.3.peg.4397"/>
<dbReference type="PANTHER" id="PTHR32089:SF112">
    <property type="entry name" value="LYSOZYME-LIKE PROTEIN-RELATED"/>
    <property type="match status" value="1"/>
</dbReference>
<dbReference type="EMBL" id="JXYS01000114">
    <property type="protein sequence ID" value="KJF15882.1"/>
    <property type="molecule type" value="Genomic_DNA"/>
</dbReference>
<dbReference type="STRING" id="1280514.AXFE_32860"/>
<dbReference type="Pfam" id="PF00015">
    <property type="entry name" value="MCPsignal"/>
    <property type="match status" value="1"/>
</dbReference>
<sequence>MVRLLTRSTTRRAASRAQLGRIKFESPEAVVVQVSSLASALGIHVVDIWGIIDSLATKLEEQTSYFHNIGEVANDVVLSNERVSELAQKTKVVAQDVDNLLESSKGTVDSSLSEIRSLAAWVSNTSDELVELGVELQSVASVAASIDQIAQQTHILALNARIEAVRSGVHGVSFAVIANSIRDLADQTISMAGSIGEKLSGLTERVNSLDRSAQKARHGASNTETGTNSISGVITGAASAVSEVDRDASEMASAAQDSSGQMAQFNSSLSMLIEGVESSSRELVLAKTKSSDLLDAVEVLLQKANASAIDTVDTPFIKLAIDTAADLSRLLENAIASGRISEDEVFDDDYVPIAGSNPPQYLTKFVRLTDELFVAPQERALEMDARIAYCAASDRNGFGPTHNLKFSKPQGPDPIWNAANCRNRLMYKDRTGLSVAKNQDLVHLQTYRRHMGGGQYVLMKDVSSPIWVNGLHWGGLRIGYTA</sequence>
<feature type="domain" description="Methyl-accepting transducer" evidence="3">
    <location>
        <begin position="37"/>
        <end position="273"/>
    </location>
</feature>
<accession>A0A0D8HDM5</accession>